<organism evidence="1 2">
    <name type="scientific">Exophiala xenobiotica</name>
    <dbReference type="NCBI Taxonomy" id="348802"/>
    <lineage>
        <taxon>Eukaryota</taxon>
        <taxon>Fungi</taxon>
        <taxon>Dikarya</taxon>
        <taxon>Ascomycota</taxon>
        <taxon>Pezizomycotina</taxon>
        <taxon>Eurotiomycetes</taxon>
        <taxon>Chaetothyriomycetidae</taxon>
        <taxon>Chaetothyriales</taxon>
        <taxon>Herpotrichiellaceae</taxon>
        <taxon>Exophiala</taxon>
    </lineage>
</organism>
<keyword evidence="2" id="KW-1185">Reference proteome</keyword>
<evidence type="ECO:0000313" key="2">
    <source>
        <dbReference type="Proteomes" id="UP000054342"/>
    </source>
</evidence>
<dbReference type="RefSeq" id="XP_013313037.1">
    <property type="nucleotide sequence ID" value="XM_013457583.1"/>
</dbReference>
<protein>
    <submittedName>
        <fullName evidence="1">Uncharacterized protein</fullName>
    </submittedName>
</protein>
<gene>
    <name evidence="1" type="ORF">PV05_08088</name>
</gene>
<accession>A0A0D2EAW4</accession>
<dbReference type="GeneID" id="25329996"/>
<proteinExistence type="predicted"/>
<dbReference type="HOGENOM" id="CLU_086085_0_0_1"/>
<sequence length="229" mass="26164">MVGAWKGESTRAYIDWVPHPSLDQYRESIHTSVVKDLENVEKALVTGLEELTVDLDHHFDDLANIEEPLQKPFDTETLSIQPKPGPKQQAQEVLLQDRITAFRKLREEKEKILCKLWEDWEDIQFRLIGLAAEVLGQDTLAFAQVRDEDMKPGQREKLENALEAAQKIFDANGDPHDSLAQDLEAFEENVGQIASKTKSTVSELQQQYNVQKNKLFKGLHRHIELLAAL</sequence>
<dbReference type="Proteomes" id="UP000054342">
    <property type="component" value="Unassembled WGS sequence"/>
</dbReference>
<name>A0A0D2EAW4_9EURO</name>
<dbReference type="EMBL" id="KN847321">
    <property type="protein sequence ID" value="KIW52453.1"/>
    <property type="molecule type" value="Genomic_DNA"/>
</dbReference>
<evidence type="ECO:0000313" key="1">
    <source>
        <dbReference type="EMBL" id="KIW52453.1"/>
    </source>
</evidence>
<reference evidence="1 2" key="1">
    <citation type="submission" date="2015-01" db="EMBL/GenBank/DDBJ databases">
        <title>The Genome Sequence of Exophiala xenobiotica CBS118157.</title>
        <authorList>
            <consortium name="The Broad Institute Genomics Platform"/>
            <person name="Cuomo C."/>
            <person name="de Hoog S."/>
            <person name="Gorbushina A."/>
            <person name="Stielow B."/>
            <person name="Teixiera M."/>
            <person name="Abouelleil A."/>
            <person name="Chapman S.B."/>
            <person name="Priest M."/>
            <person name="Young S.K."/>
            <person name="Wortman J."/>
            <person name="Nusbaum C."/>
            <person name="Birren B."/>
        </authorList>
    </citation>
    <scope>NUCLEOTIDE SEQUENCE [LARGE SCALE GENOMIC DNA]</scope>
    <source>
        <strain evidence="1 2">CBS 118157</strain>
    </source>
</reference>
<dbReference type="OrthoDB" id="4156944at2759"/>
<dbReference type="AlphaFoldDB" id="A0A0D2EAW4"/>